<evidence type="ECO:0000259" key="2">
    <source>
        <dbReference type="Pfam" id="PF15862"/>
    </source>
</evidence>
<dbReference type="Pfam" id="PF15862">
    <property type="entry name" value="Coilin_N"/>
    <property type="match status" value="1"/>
</dbReference>
<feature type="region of interest" description="Disordered" evidence="1">
    <location>
        <begin position="102"/>
        <end position="425"/>
    </location>
</feature>
<dbReference type="CTD" id="8161"/>
<evidence type="ECO:0000259" key="3">
    <source>
        <dbReference type="Pfam" id="PF23086"/>
    </source>
</evidence>
<accession>A0A6J1UZY5</accession>
<dbReference type="RefSeq" id="XP_026536581.1">
    <property type="nucleotide sequence ID" value="XM_026680796.1"/>
</dbReference>
<name>A0A6J1UZY5_9SAUR</name>
<feature type="domain" description="Coilin tudor" evidence="3">
    <location>
        <begin position="469"/>
        <end position="563"/>
    </location>
</feature>
<feature type="compositionally biased region" description="Polar residues" evidence="1">
    <location>
        <begin position="590"/>
        <end position="599"/>
    </location>
</feature>
<feature type="compositionally biased region" description="Basic and acidic residues" evidence="1">
    <location>
        <begin position="165"/>
        <end position="174"/>
    </location>
</feature>
<dbReference type="GO" id="GO:0015030">
    <property type="term" value="C:Cajal body"/>
    <property type="evidence" value="ECO:0007669"/>
    <property type="project" value="Ensembl"/>
</dbReference>
<dbReference type="GO" id="GO:0030620">
    <property type="term" value="F:U2 snRNA binding"/>
    <property type="evidence" value="ECO:0007669"/>
    <property type="project" value="TreeGrafter"/>
</dbReference>
<dbReference type="Pfam" id="PF23086">
    <property type="entry name" value="Tudor_Coilin"/>
    <property type="match status" value="1"/>
</dbReference>
<dbReference type="Proteomes" id="UP000504612">
    <property type="component" value="Unplaced"/>
</dbReference>
<gene>
    <name evidence="5" type="primary">COIL</name>
</gene>
<keyword evidence="4" id="KW-1185">Reference proteome</keyword>
<evidence type="ECO:0000256" key="1">
    <source>
        <dbReference type="SAM" id="MobiDB-lite"/>
    </source>
</evidence>
<feature type="compositionally biased region" description="Polar residues" evidence="1">
    <location>
        <begin position="259"/>
        <end position="285"/>
    </location>
</feature>
<dbReference type="GO" id="GO:0030619">
    <property type="term" value="F:U1 snRNA binding"/>
    <property type="evidence" value="ECO:0007669"/>
    <property type="project" value="TreeGrafter"/>
</dbReference>
<dbReference type="PANTHER" id="PTHR15197:SF0">
    <property type="entry name" value="COILIN"/>
    <property type="match status" value="1"/>
</dbReference>
<dbReference type="GO" id="GO:0042802">
    <property type="term" value="F:identical protein binding"/>
    <property type="evidence" value="ECO:0007669"/>
    <property type="project" value="Ensembl"/>
</dbReference>
<dbReference type="InterPro" id="IPR031722">
    <property type="entry name" value="Coilin_N"/>
</dbReference>
<feature type="compositionally biased region" description="Low complexity" evidence="1">
    <location>
        <begin position="242"/>
        <end position="251"/>
    </location>
</feature>
<organism evidence="4 5">
    <name type="scientific">Notechis scutatus</name>
    <name type="common">mainland tiger snake</name>
    <dbReference type="NCBI Taxonomy" id="8663"/>
    <lineage>
        <taxon>Eukaryota</taxon>
        <taxon>Metazoa</taxon>
        <taxon>Chordata</taxon>
        <taxon>Craniata</taxon>
        <taxon>Vertebrata</taxon>
        <taxon>Euteleostomi</taxon>
        <taxon>Lepidosauria</taxon>
        <taxon>Squamata</taxon>
        <taxon>Bifurcata</taxon>
        <taxon>Unidentata</taxon>
        <taxon>Episquamata</taxon>
        <taxon>Toxicofera</taxon>
        <taxon>Serpentes</taxon>
        <taxon>Colubroidea</taxon>
        <taxon>Elapidae</taxon>
        <taxon>Hydrophiinae</taxon>
        <taxon>Notechis</taxon>
    </lineage>
</organism>
<feature type="compositionally biased region" description="Basic and acidic residues" evidence="1">
    <location>
        <begin position="189"/>
        <end position="201"/>
    </location>
</feature>
<dbReference type="InterPro" id="IPR056398">
    <property type="entry name" value="Tudor_Coilin"/>
</dbReference>
<reference evidence="5" key="1">
    <citation type="submission" date="2025-08" db="UniProtKB">
        <authorList>
            <consortium name="RefSeq"/>
        </authorList>
    </citation>
    <scope>IDENTIFICATION</scope>
</reference>
<dbReference type="AlphaFoldDB" id="A0A6J1UZY5"/>
<dbReference type="GO" id="GO:0000387">
    <property type="term" value="P:spliceosomal snRNP assembly"/>
    <property type="evidence" value="ECO:0007669"/>
    <property type="project" value="TreeGrafter"/>
</dbReference>
<proteinExistence type="predicted"/>
<dbReference type="KEGG" id="nss:113420735"/>
<evidence type="ECO:0000313" key="4">
    <source>
        <dbReference type="Proteomes" id="UP000504612"/>
    </source>
</evidence>
<protein>
    <submittedName>
        <fullName evidence="5">Coilin</fullName>
    </submittedName>
</protein>
<dbReference type="InterPro" id="IPR024822">
    <property type="entry name" value="Coilin"/>
</dbReference>
<dbReference type="PANTHER" id="PTHR15197">
    <property type="entry name" value="COILIN P80"/>
    <property type="match status" value="1"/>
</dbReference>
<dbReference type="GO" id="GO:0001650">
    <property type="term" value="C:fibrillar center"/>
    <property type="evidence" value="ECO:0007669"/>
    <property type="project" value="Ensembl"/>
</dbReference>
<sequence>MAAAIGSGCEAPVRLRLLFDYPPPVSPACGLCWLLVEPNQVRLITDLISLIREKFGFSRHARLNLFLDGALLPPTESARLVRDNDSLRVRLEEIVGVNSYNTVTNGSSSLSRRQRKRQRKLEAKVSESEDTEPNKRKKSNWNFEDQEEKSTNIQDSVTLGIKKKAAPERSHTIDTECEDDHSHSKKPRGKNDQRKEQDAKKEKKKKASTFPSRSISQKTEKSLSQKSTKGNTIAQTNAKKYSSSSESSTTSDSDHITPATKQTNIHASKGTSQQINKPQLVSLKTLSAGKHKDKVSLKTGQTKKTKSQSSSSDSDSSSEEKQQSSNLKNKRPYQKQGTVTGHSSKAESKSSSSESDDSSESETSALKKQKVNATGNLSVRGNDDKQLSDVSCGLASNLRENGKGRGRGEAPLWRGPRVRGCRGVTRDRGRGERIHFFYNHSNENQKQKQLNEAATNASVVIQNPVEAPKKDYSGLPLLAAPPQVGQKIAFKLLELTENYTPEVSDYKEGKIVSWNPVNKQLDLEILSFSSVAKEPGKFDLIYQSEDGNKTIEYAVSQDRKITESWEALIEPRLIIDSPSNESGPPKGIPSDTNLPDPQL</sequence>
<feature type="region of interest" description="Disordered" evidence="1">
    <location>
        <begin position="575"/>
        <end position="599"/>
    </location>
</feature>
<evidence type="ECO:0000313" key="5">
    <source>
        <dbReference type="RefSeq" id="XP_026536581.1"/>
    </source>
</evidence>
<feature type="compositionally biased region" description="Polar residues" evidence="1">
    <location>
        <begin position="224"/>
        <end position="241"/>
    </location>
</feature>
<dbReference type="GeneID" id="113420735"/>
<feature type="domain" description="Coilin N-terminal" evidence="2">
    <location>
        <begin position="13"/>
        <end position="140"/>
    </location>
</feature>